<reference evidence="11" key="1">
    <citation type="submission" date="2019-06" db="EMBL/GenBank/DDBJ databases">
        <authorList>
            <consortium name="Wellcome Sanger Institute Data Sharing"/>
        </authorList>
    </citation>
    <scope>NUCLEOTIDE SEQUENCE [LARGE SCALE GENOMIC DNA]</scope>
</reference>
<dbReference type="InterPro" id="IPR000372">
    <property type="entry name" value="LRRNT"/>
</dbReference>
<evidence type="ECO:0000256" key="3">
    <source>
        <dbReference type="ARBA" id="ARBA00022692"/>
    </source>
</evidence>
<evidence type="ECO:0000256" key="2">
    <source>
        <dbReference type="ARBA" id="ARBA00022614"/>
    </source>
</evidence>
<dbReference type="InterPro" id="IPR032675">
    <property type="entry name" value="LRR_dom_sf"/>
</dbReference>
<dbReference type="Ensembl" id="ENSSFAT00005051402.1">
    <property type="protein sequence ID" value="ENSSFAP00005049772.1"/>
    <property type="gene ID" value="ENSSFAG00005024041.1"/>
</dbReference>
<dbReference type="SUPFAM" id="SSF52058">
    <property type="entry name" value="L domain-like"/>
    <property type="match status" value="1"/>
</dbReference>
<feature type="domain" description="LRRNT" evidence="10">
    <location>
        <begin position="20"/>
        <end position="54"/>
    </location>
</feature>
<comment type="subcellular location">
    <subcellularLocation>
        <location evidence="1">Membrane</location>
        <topology evidence="1">Single-pass type I membrane protein</topology>
    </subcellularLocation>
</comment>
<evidence type="ECO:0000313" key="12">
    <source>
        <dbReference type="Proteomes" id="UP000472267"/>
    </source>
</evidence>
<organism evidence="11 12">
    <name type="scientific">Salarias fasciatus</name>
    <name type="common">Jewelled blenny</name>
    <name type="synonym">Blennius fasciatus</name>
    <dbReference type="NCBI Taxonomy" id="181472"/>
    <lineage>
        <taxon>Eukaryota</taxon>
        <taxon>Metazoa</taxon>
        <taxon>Chordata</taxon>
        <taxon>Craniata</taxon>
        <taxon>Vertebrata</taxon>
        <taxon>Euteleostomi</taxon>
        <taxon>Actinopterygii</taxon>
        <taxon>Neopterygii</taxon>
        <taxon>Teleostei</taxon>
        <taxon>Neoteleostei</taxon>
        <taxon>Acanthomorphata</taxon>
        <taxon>Ovalentaria</taxon>
        <taxon>Blenniimorphae</taxon>
        <taxon>Blenniiformes</taxon>
        <taxon>Blennioidei</taxon>
        <taxon>Blenniidae</taxon>
        <taxon>Salariinae</taxon>
        <taxon>Salarias</taxon>
    </lineage>
</organism>
<dbReference type="PANTHER" id="PTHR22650">
    <property type="entry name" value="GLYCOPROTEIN IB BETA"/>
    <property type="match status" value="1"/>
</dbReference>
<evidence type="ECO:0000259" key="10">
    <source>
        <dbReference type="SMART" id="SM00013"/>
    </source>
</evidence>
<keyword evidence="7" id="KW-0472">Membrane</keyword>
<protein>
    <recommendedName>
        <fullName evidence="10">LRRNT domain-containing protein</fullName>
    </recommendedName>
</protein>
<reference evidence="11" key="3">
    <citation type="submission" date="2025-09" db="UniProtKB">
        <authorList>
            <consortium name="Ensembl"/>
        </authorList>
    </citation>
    <scope>IDENTIFICATION</scope>
</reference>
<evidence type="ECO:0000256" key="9">
    <source>
        <dbReference type="SAM" id="SignalP"/>
    </source>
</evidence>
<evidence type="ECO:0000256" key="1">
    <source>
        <dbReference type="ARBA" id="ARBA00004479"/>
    </source>
</evidence>
<keyword evidence="5" id="KW-0130">Cell adhesion</keyword>
<keyword evidence="2" id="KW-0433">Leucine-rich repeat</keyword>
<proteinExistence type="predicted"/>
<dbReference type="InParanoid" id="A0A672J999"/>
<evidence type="ECO:0000313" key="11">
    <source>
        <dbReference type="Ensembl" id="ENSSFAP00005049772.1"/>
    </source>
</evidence>
<name>A0A672J999_SALFA</name>
<dbReference type="Pfam" id="PF01462">
    <property type="entry name" value="LRRNT"/>
    <property type="match status" value="1"/>
</dbReference>
<sequence length="86" mass="9310">MKGLLFLSLLLFLEGQRSLACPRLCACHGSQVNCSSRSLTPSLLPPTFPAGTTTLLLHNNMLTTLPRGKTLKCLYSLLLFSGSQCL</sequence>
<evidence type="ECO:0000256" key="4">
    <source>
        <dbReference type="ARBA" id="ARBA00022729"/>
    </source>
</evidence>
<dbReference type="GO" id="GO:0016020">
    <property type="term" value="C:membrane"/>
    <property type="evidence" value="ECO:0007669"/>
    <property type="project" value="UniProtKB-SubCell"/>
</dbReference>
<reference evidence="11" key="2">
    <citation type="submission" date="2025-08" db="UniProtKB">
        <authorList>
            <consortium name="Ensembl"/>
        </authorList>
    </citation>
    <scope>IDENTIFICATION</scope>
</reference>
<feature type="signal peptide" evidence="9">
    <location>
        <begin position="1"/>
        <end position="20"/>
    </location>
</feature>
<feature type="chain" id="PRO_5025545184" description="LRRNT domain-containing protein" evidence="9">
    <location>
        <begin position="21"/>
        <end position="86"/>
    </location>
</feature>
<accession>A0A672J999</accession>
<evidence type="ECO:0000256" key="5">
    <source>
        <dbReference type="ARBA" id="ARBA00022889"/>
    </source>
</evidence>
<dbReference type="OMA" id="APHNSGH"/>
<evidence type="ECO:0000256" key="7">
    <source>
        <dbReference type="ARBA" id="ARBA00023136"/>
    </source>
</evidence>
<dbReference type="Gene3D" id="3.80.10.10">
    <property type="entry name" value="Ribonuclease Inhibitor"/>
    <property type="match status" value="1"/>
</dbReference>
<dbReference type="AlphaFoldDB" id="A0A672J999"/>
<dbReference type="Proteomes" id="UP000472267">
    <property type="component" value="Chromosome 12"/>
</dbReference>
<dbReference type="SMART" id="SM00013">
    <property type="entry name" value="LRRNT"/>
    <property type="match status" value="1"/>
</dbReference>
<evidence type="ECO:0000256" key="6">
    <source>
        <dbReference type="ARBA" id="ARBA00022989"/>
    </source>
</evidence>
<keyword evidence="12" id="KW-1185">Reference proteome</keyword>
<keyword evidence="4 9" id="KW-0732">Signal</keyword>
<evidence type="ECO:0000256" key="8">
    <source>
        <dbReference type="ARBA" id="ARBA00023157"/>
    </source>
</evidence>
<keyword evidence="6" id="KW-1133">Transmembrane helix</keyword>
<dbReference type="InterPro" id="IPR052313">
    <property type="entry name" value="GPIb-IX-V_Complex"/>
</dbReference>
<dbReference type="PANTHER" id="PTHR22650:SF7">
    <property type="entry name" value="PLATELET GLYCOPROTEIN IB BETA CHAIN"/>
    <property type="match status" value="1"/>
</dbReference>
<keyword evidence="3" id="KW-0812">Transmembrane</keyword>
<keyword evidence="8" id="KW-1015">Disulfide bond</keyword>